<proteinExistence type="inferred from homology"/>
<comment type="caution">
    <text evidence="4">The sequence shown here is derived from an EMBL/GenBank/DDBJ whole genome shotgun (WGS) entry which is preliminary data.</text>
</comment>
<name>A0ABU3KC79_9BACT</name>
<dbReference type="SUPFAM" id="SSF55961">
    <property type="entry name" value="Bet v1-like"/>
    <property type="match status" value="1"/>
</dbReference>
<dbReference type="Gene3D" id="3.30.530.20">
    <property type="match status" value="1"/>
</dbReference>
<feature type="signal peptide" evidence="2">
    <location>
        <begin position="1"/>
        <end position="20"/>
    </location>
</feature>
<feature type="domain" description="Coenzyme Q-binding protein COQ10 START" evidence="3">
    <location>
        <begin position="50"/>
        <end position="171"/>
    </location>
</feature>
<reference evidence="4 5" key="1">
    <citation type="journal article" date="2023" name="ISME J.">
        <title>Cultivation and genomic characterization of novel and ubiquitous marine nitrite-oxidizing bacteria from the Nitrospirales.</title>
        <authorList>
            <person name="Mueller A.J."/>
            <person name="Daebeler A."/>
            <person name="Herbold C.W."/>
            <person name="Kirkegaard R.H."/>
            <person name="Daims H."/>
        </authorList>
    </citation>
    <scope>NUCLEOTIDE SEQUENCE [LARGE SCALE GENOMIC DNA]</scope>
    <source>
        <strain evidence="4 5">EB</strain>
    </source>
</reference>
<evidence type="ECO:0000313" key="5">
    <source>
        <dbReference type="Proteomes" id="UP001250932"/>
    </source>
</evidence>
<dbReference type="RefSeq" id="WP_313834611.1">
    <property type="nucleotide sequence ID" value="NZ_JAQOUE010000002.1"/>
</dbReference>
<comment type="similarity">
    <text evidence="1">Belongs to the ribosome association toxin RatA family.</text>
</comment>
<dbReference type="InterPro" id="IPR023393">
    <property type="entry name" value="START-like_dom_sf"/>
</dbReference>
<protein>
    <submittedName>
        <fullName evidence="4">SRPBCC family protein</fullName>
    </submittedName>
</protein>
<sequence length="200" mass="22744">MAIRLIFLLAISLGSLNQTAWSQTEEAWFSSFVTISDNDVATLTADVMLAAPPETVYAVLSDYPNWPDLFAQPPTINTIQRNNNHVRVSMTFKVSFLPIGLRLATDTEEIPTTLLKTTLIEGDFEQYEWIWTFRPLQDPQHTKASVVVHVQPSVWIPHWLLEWVLTSSFTEHLHKLREAVQVRYREQGATTITSAPPNTP</sequence>
<organism evidence="4 5">
    <name type="scientific">Candidatus Nitronereus thalassa</name>
    <dbReference type="NCBI Taxonomy" id="3020898"/>
    <lineage>
        <taxon>Bacteria</taxon>
        <taxon>Pseudomonadati</taxon>
        <taxon>Nitrospirota</taxon>
        <taxon>Nitrospiria</taxon>
        <taxon>Nitrospirales</taxon>
        <taxon>Nitrospiraceae</taxon>
        <taxon>Candidatus Nitronereus</taxon>
    </lineage>
</organism>
<dbReference type="Pfam" id="PF03364">
    <property type="entry name" value="Polyketide_cyc"/>
    <property type="match status" value="1"/>
</dbReference>
<keyword evidence="2" id="KW-0732">Signal</keyword>
<gene>
    <name evidence="4" type="ORF">PPG34_16870</name>
</gene>
<keyword evidence="5" id="KW-1185">Reference proteome</keyword>
<dbReference type="Proteomes" id="UP001250932">
    <property type="component" value="Unassembled WGS sequence"/>
</dbReference>
<accession>A0ABU3KC79</accession>
<evidence type="ECO:0000313" key="4">
    <source>
        <dbReference type="EMBL" id="MDT7044025.1"/>
    </source>
</evidence>
<evidence type="ECO:0000259" key="3">
    <source>
        <dbReference type="Pfam" id="PF03364"/>
    </source>
</evidence>
<dbReference type="EMBL" id="JAQOUE010000002">
    <property type="protein sequence ID" value="MDT7044025.1"/>
    <property type="molecule type" value="Genomic_DNA"/>
</dbReference>
<feature type="chain" id="PRO_5045685885" evidence="2">
    <location>
        <begin position="21"/>
        <end position="200"/>
    </location>
</feature>
<evidence type="ECO:0000256" key="2">
    <source>
        <dbReference type="SAM" id="SignalP"/>
    </source>
</evidence>
<dbReference type="InterPro" id="IPR005031">
    <property type="entry name" value="COQ10_START"/>
</dbReference>
<evidence type="ECO:0000256" key="1">
    <source>
        <dbReference type="ARBA" id="ARBA00008918"/>
    </source>
</evidence>